<dbReference type="InterPro" id="IPR036047">
    <property type="entry name" value="F-box-like_dom_sf"/>
</dbReference>
<dbReference type="PROSITE" id="PS50181">
    <property type="entry name" value="FBOX"/>
    <property type="match status" value="1"/>
</dbReference>
<keyword evidence="3" id="KW-1185">Reference proteome</keyword>
<organism evidence="2 3">
    <name type="scientific">Phyllosticta citriasiana</name>
    <dbReference type="NCBI Taxonomy" id="595635"/>
    <lineage>
        <taxon>Eukaryota</taxon>
        <taxon>Fungi</taxon>
        <taxon>Dikarya</taxon>
        <taxon>Ascomycota</taxon>
        <taxon>Pezizomycotina</taxon>
        <taxon>Dothideomycetes</taxon>
        <taxon>Dothideomycetes incertae sedis</taxon>
        <taxon>Botryosphaeriales</taxon>
        <taxon>Phyllostictaceae</taxon>
        <taxon>Phyllosticta</taxon>
    </lineage>
</organism>
<dbReference type="SUPFAM" id="SSF52047">
    <property type="entry name" value="RNI-like"/>
    <property type="match status" value="1"/>
</dbReference>
<dbReference type="InterPro" id="IPR001810">
    <property type="entry name" value="F-box_dom"/>
</dbReference>
<dbReference type="Gene3D" id="3.80.10.10">
    <property type="entry name" value="Ribonuclease Inhibitor"/>
    <property type="match status" value="2"/>
</dbReference>
<sequence>MRKGAAEFRRPTLGARATGPVACPTRRVLHFNNASSATRPSTIAAMPHEKSSSELLAEGDVYYHDRQFQRAIATYLDAFKSSNDSNDVTSLDKAAACYLRTKDYNSALALTKTMSKVNAGDVRVYLRMGQTLQLLQKSALATKIFAKGLQRCRSTAEGYNTLQKQYSLLQCQERATKSVDPVNILPHEMLDEIMGYLDFRCRVNLLRVSKNWQSYLTSNHRLWTDLDLSSSRRPVSRNCIANYIKWSNGRMHTARLNRLSKHQSLWELGRQCQISSLSLLHPDISGSSITHPLLTFKSLQSLSITAADVTLGVFQVILDQVPTLTSLSIRFLDTGGHNIVWQGHYPNLQHLGLNCKRGILPNESSSIHTITPQQLLMRIPNIRTLAFTNFGRAMGLEFDCTHFLHLESLDLLGTNIYQFAPRLPESIRTLRISSLAPDFRDPQPLSLPHLESLALSTHPRLQEIFENPDLPLLPLLQHQTPLRRLALTPSPSLANWTTLLAYPRLQKLEEIDMVNIPEADEEQICKLVLDCLPCLRHLRMEGFHVLTGWGIKQLVNGLDHLEELDLIKCPKLQFDAIEWARKKVQSVKWTPLQESSGKKVMWGS</sequence>
<comment type="caution">
    <text evidence="2">The sequence shown here is derived from an EMBL/GenBank/DDBJ whole genome shotgun (WGS) entry which is preliminary data.</text>
</comment>
<evidence type="ECO:0000313" key="2">
    <source>
        <dbReference type="EMBL" id="KAK7510346.1"/>
    </source>
</evidence>
<proteinExistence type="predicted"/>
<feature type="domain" description="F-box" evidence="1">
    <location>
        <begin position="179"/>
        <end position="226"/>
    </location>
</feature>
<dbReference type="PANTHER" id="PTHR38926">
    <property type="entry name" value="F-BOX DOMAIN CONTAINING PROTEIN, EXPRESSED"/>
    <property type="match status" value="1"/>
</dbReference>
<dbReference type="InterPro" id="IPR011990">
    <property type="entry name" value="TPR-like_helical_dom_sf"/>
</dbReference>
<dbReference type="SUPFAM" id="SSF81383">
    <property type="entry name" value="F-box domain"/>
    <property type="match status" value="1"/>
</dbReference>
<evidence type="ECO:0000259" key="1">
    <source>
        <dbReference type="PROSITE" id="PS50181"/>
    </source>
</evidence>
<accession>A0ABR1KA39</accession>
<name>A0ABR1KA39_9PEZI</name>
<dbReference type="SMART" id="SM00256">
    <property type="entry name" value="FBOX"/>
    <property type="match status" value="1"/>
</dbReference>
<dbReference type="SUPFAM" id="SSF48452">
    <property type="entry name" value="TPR-like"/>
    <property type="match status" value="1"/>
</dbReference>
<reference evidence="2 3" key="1">
    <citation type="submission" date="2024-04" db="EMBL/GenBank/DDBJ databases">
        <title>Phyllosticta paracitricarpa is synonymous to the EU quarantine fungus P. citricarpa based on phylogenomic analyses.</title>
        <authorList>
            <consortium name="Lawrence Berkeley National Laboratory"/>
            <person name="Van Ingen-Buijs V.A."/>
            <person name="Van Westerhoven A.C."/>
            <person name="Haridas S."/>
            <person name="Skiadas P."/>
            <person name="Martin F."/>
            <person name="Groenewald J.Z."/>
            <person name="Crous P.W."/>
            <person name="Seidl M.F."/>
        </authorList>
    </citation>
    <scope>NUCLEOTIDE SEQUENCE [LARGE SCALE GENOMIC DNA]</scope>
    <source>
        <strain evidence="2 3">CBS 123371</strain>
    </source>
</reference>
<evidence type="ECO:0000313" key="3">
    <source>
        <dbReference type="Proteomes" id="UP001363622"/>
    </source>
</evidence>
<dbReference type="EMBL" id="JBBPHU010000014">
    <property type="protein sequence ID" value="KAK7510346.1"/>
    <property type="molecule type" value="Genomic_DNA"/>
</dbReference>
<dbReference type="Gene3D" id="1.25.40.10">
    <property type="entry name" value="Tetratricopeptide repeat domain"/>
    <property type="match status" value="1"/>
</dbReference>
<dbReference type="Pfam" id="PF12937">
    <property type="entry name" value="F-box-like"/>
    <property type="match status" value="1"/>
</dbReference>
<dbReference type="Proteomes" id="UP001363622">
    <property type="component" value="Unassembled WGS sequence"/>
</dbReference>
<protein>
    <recommendedName>
        <fullName evidence="1">F-box domain-containing protein</fullName>
    </recommendedName>
</protein>
<dbReference type="InterPro" id="IPR032675">
    <property type="entry name" value="LRR_dom_sf"/>
</dbReference>
<dbReference type="PANTHER" id="PTHR38926:SF5">
    <property type="entry name" value="F-BOX AND LEUCINE-RICH REPEAT PROTEIN 6"/>
    <property type="match status" value="1"/>
</dbReference>
<gene>
    <name evidence="2" type="ORF">IWZ03DRAFT_75910</name>
</gene>